<dbReference type="AlphaFoldDB" id="A0A8H7ZCJ3"/>
<keyword evidence="5" id="KW-1185">Reference proteome</keyword>
<gene>
    <name evidence="4" type="ORF">I9W82_004343</name>
</gene>
<evidence type="ECO:0000313" key="4">
    <source>
        <dbReference type="EMBL" id="KAG5418014.1"/>
    </source>
</evidence>
<evidence type="ECO:0000256" key="3">
    <source>
        <dbReference type="SAM" id="MobiDB-lite"/>
    </source>
</evidence>
<sequence>MSRTIPVYQQLRPDANYTYKLIQLPPSLLSHLATTTSNDDDSSLDLKTKPNPNSFIVEPNGNEDDGVVVCTRDSTFKLRQNNHSNCVLLMNQRRIKHEQESIDEKENGSVAAAAGDDGEVEALMGFSQCNYVYELTQVPGSILDIVPEYNNNYNNDTNTSQQPQIGKMYMTKSKLSELSPCSPIEFEKMYRDSCLCEIEETRGDNYDYGLHVYKLSLGIISQILYTLITFLISQSKQSSTFTVKDLHVEDNEKRASVFADWQVSMIEAVLYKFTSPVEKQDGNEINSATTPQSLRLNDDAVSHWFGIQELSKLDYSNNGTTTTVADFLLNWKTSLPSFYNVPLDIVQLQGNYYTTSSSTSFTSASTSSSSNSSLIIHFVDQSSLSRDVPTRFKQLLQIQPSWKYDEFVACLQPVLEHGKKVDSVILKYGKKKRVKRDQFVVCGR</sequence>
<dbReference type="GO" id="GO:0000775">
    <property type="term" value="C:chromosome, centromeric region"/>
    <property type="evidence" value="ECO:0007669"/>
    <property type="project" value="TreeGrafter"/>
</dbReference>
<proteinExistence type="inferred from homology"/>
<dbReference type="GO" id="GO:0031390">
    <property type="term" value="C:Ctf18 RFC-like complex"/>
    <property type="evidence" value="ECO:0007669"/>
    <property type="project" value="InterPro"/>
</dbReference>
<dbReference type="EMBL" id="JAEOAQ010000006">
    <property type="protein sequence ID" value="KAG5418014.1"/>
    <property type="molecule type" value="Genomic_DNA"/>
</dbReference>
<dbReference type="GO" id="GO:0000785">
    <property type="term" value="C:chromatin"/>
    <property type="evidence" value="ECO:0007669"/>
    <property type="project" value="TreeGrafter"/>
</dbReference>
<dbReference type="Proteomes" id="UP000669133">
    <property type="component" value="Unassembled WGS sequence"/>
</dbReference>
<accession>A0A8H7ZCJ3</accession>
<evidence type="ECO:0000256" key="1">
    <source>
        <dbReference type="ARBA" id="ARBA00007017"/>
    </source>
</evidence>
<dbReference type="GO" id="GO:0006260">
    <property type="term" value="P:DNA replication"/>
    <property type="evidence" value="ECO:0007669"/>
    <property type="project" value="UniProtKB-KW"/>
</dbReference>
<comment type="similarity">
    <text evidence="1">Belongs to the DCC1 family.</text>
</comment>
<dbReference type="InterPro" id="IPR019128">
    <property type="entry name" value="Dcc1"/>
</dbReference>
<dbReference type="OrthoDB" id="276989at2759"/>
<evidence type="ECO:0000313" key="5">
    <source>
        <dbReference type="Proteomes" id="UP000669133"/>
    </source>
</evidence>
<dbReference type="GO" id="GO:0034088">
    <property type="term" value="P:maintenance of mitotic sister chromatid cohesion"/>
    <property type="evidence" value="ECO:0007669"/>
    <property type="project" value="TreeGrafter"/>
</dbReference>
<dbReference type="GeneID" id="93652972"/>
<dbReference type="PANTHER" id="PTHR13395">
    <property type="entry name" value="SISTER CHROMATID COHESION PROTEIN DCC1-RELATED"/>
    <property type="match status" value="1"/>
</dbReference>
<reference evidence="4 5" key="1">
    <citation type="submission" date="2020-12" db="EMBL/GenBank/DDBJ databases">
        <title>Effect of drift, selection, and recombination on the evolution of hybrid genomes in Candida yeast pathogens.</title>
        <authorList>
            <person name="Mixao V."/>
            <person name="Ksiezopolska E."/>
            <person name="Saus E."/>
            <person name="Boekhout T."/>
            <person name="Gacser A."/>
            <person name="Gabaldon T."/>
        </authorList>
    </citation>
    <scope>NUCLEOTIDE SEQUENCE [LARGE SCALE GENOMIC DNA]</scope>
    <source>
        <strain evidence="4 5">BP57</strain>
    </source>
</reference>
<protein>
    <submittedName>
        <fullName evidence="4">DCC1</fullName>
    </submittedName>
</protein>
<dbReference type="RefSeq" id="XP_067547130.1">
    <property type="nucleotide sequence ID" value="XM_067693405.1"/>
</dbReference>
<organism evidence="4 5">
    <name type="scientific">Candida metapsilosis</name>
    <dbReference type="NCBI Taxonomy" id="273372"/>
    <lineage>
        <taxon>Eukaryota</taxon>
        <taxon>Fungi</taxon>
        <taxon>Dikarya</taxon>
        <taxon>Ascomycota</taxon>
        <taxon>Saccharomycotina</taxon>
        <taxon>Pichiomycetes</taxon>
        <taxon>Debaryomycetaceae</taxon>
        <taxon>Candida/Lodderomyces clade</taxon>
        <taxon>Candida</taxon>
    </lineage>
</organism>
<dbReference type="Pfam" id="PF09724">
    <property type="entry name" value="Dcc1"/>
    <property type="match status" value="1"/>
</dbReference>
<keyword evidence="2" id="KW-0235">DNA replication</keyword>
<evidence type="ECO:0000256" key="2">
    <source>
        <dbReference type="ARBA" id="ARBA00022705"/>
    </source>
</evidence>
<dbReference type="PANTHER" id="PTHR13395:SF6">
    <property type="entry name" value="SISTER CHROMATID COHESION PROTEIN DCC1"/>
    <property type="match status" value="1"/>
</dbReference>
<comment type="caution">
    <text evidence="4">The sequence shown here is derived from an EMBL/GenBank/DDBJ whole genome shotgun (WGS) entry which is preliminary data.</text>
</comment>
<name>A0A8H7ZCJ3_9ASCO</name>
<feature type="region of interest" description="Disordered" evidence="3">
    <location>
        <begin position="33"/>
        <end position="53"/>
    </location>
</feature>